<keyword evidence="4" id="KW-1185">Reference proteome</keyword>
<keyword evidence="1 3" id="KW-0378">Hydrolase</keyword>
<dbReference type="eggNOG" id="COG2267">
    <property type="taxonomic scope" value="Bacteria"/>
</dbReference>
<dbReference type="EMBL" id="CP003697">
    <property type="protein sequence ID" value="AGF72034.1"/>
    <property type="molecule type" value="Genomic_DNA"/>
</dbReference>
<dbReference type="SUPFAM" id="SSF53474">
    <property type="entry name" value="alpha/beta-Hydrolases"/>
    <property type="match status" value="1"/>
</dbReference>
<organism evidence="3 4">
    <name type="scientific">Corynebacterium halotolerans YIM 70093 = DSM 44683</name>
    <dbReference type="NCBI Taxonomy" id="1121362"/>
    <lineage>
        <taxon>Bacteria</taxon>
        <taxon>Bacillati</taxon>
        <taxon>Actinomycetota</taxon>
        <taxon>Actinomycetes</taxon>
        <taxon>Mycobacteriales</taxon>
        <taxon>Corynebacteriaceae</taxon>
        <taxon>Corynebacterium</taxon>
    </lineage>
</organism>
<dbReference type="RefSeq" id="WP_015400453.1">
    <property type="nucleotide sequence ID" value="NC_020302.1"/>
</dbReference>
<evidence type="ECO:0000259" key="2">
    <source>
        <dbReference type="Pfam" id="PF00561"/>
    </source>
</evidence>
<dbReference type="AlphaFoldDB" id="M1MWD2"/>
<dbReference type="Gene3D" id="3.40.50.1820">
    <property type="entry name" value="alpha/beta hydrolase"/>
    <property type="match status" value="1"/>
</dbReference>
<dbReference type="HOGENOM" id="CLU_020336_7_3_11"/>
<dbReference type="STRING" id="1121362.A605_05140"/>
<dbReference type="InterPro" id="IPR000639">
    <property type="entry name" value="Epox_hydrolase-like"/>
</dbReference>
<dbReference type="PRINTS" id="PR00412">
    <property type="entry name" value="EPOXHYDRLASE"/>
</dbReference>
<name>M1MWD2_9CORY</name>
<dbReference type="PRINTS" id="PR00111">
    <property type="entry name" value="ABHYDROLASE"/>
</dbReference>
<dbReference type="InterPro" id="IPR000073">
    <property type="entry name" value="AB_hydrolase_1"/>
</dbReference>
<gene>
    <name evidence="3" type="ORF">A605_05140</name>
</gene>
<evidence type="ECO:0000313" key="4">
    <source>
        <dbReference type="Proteomes" id="UP000011723"/>
    </source>
</evidence>
<dbReference type="PANTHER" id="PTHR43329">
    <property type="entry name" value="EPOXIDE HYDROLASE"/>
    <property type="match status" value="1"/>
</dbReference>
<dbReference type="Pfam" id="PF00561">
    <property type="entry name" value="Abhydrolase_1"/>
    <property type="match status" value="1"/>
</dbReference>
<accession>M1MWD2</accession>
<sequence length="296" mass="33252">MADSALLEPGWRETMLTANGVRLHVVEAGEPDAPLVLLLHGFPEFWWGWRRQINALAEVGYHVVVPDLRGYNDSEVPQGVAAYQLDILADDVVALADAYDADRFHLVGHDWGGVISWWVAARHPERLRHLVVMDAPHPGVWLRQVLRHPSQALRSTYAAFFQLPLVPEAVLGSFNFTALRAMMRRTAREGTFDPGDLDRYAAAWSHPGSLTGMLNYYRALVRREEAPPARITPPTLILWGENDAALELHIAERALELCDDGRLVVVENASHWLHLEQPHRINAELVDFLGKPGLSR</sequence>
<proteinExistence type="predicted"/>
<dbReference type="InterPro" id="IPR029058">
    <property type="entry name" value="AB_hydrolase_fold"/>
</dbReference>
<reference evidence="3 4" key="1">
    <citation type="journal article" date="2012" name="Stand. Genomic Sci.">
        <title>Genome sequence of the halotolerant bacterium Corynebacterium halotolerans type strain YIM 70093(T) (= DSM 44683(T)).</title>
        <authorList>
            <person name="Ruckert C."/>
            <person name="Albersmeier A."/>
            <person name="Al-Dilaimi A."/>
            <person name="Niehaus K."/>
            <person name="Szczepanowski R."/>
            <person name="Kalinowski J."/>
        </authorList>
    </citation>
    <scope>NUCLEOTIDE SEQUENCE [LARGE SCALE GENOMIC DNA]</scope>
    <source>
        <strain evidence="3">YIM 70093</strain>
    </source>
</reference>
<dbReference type="KEGG" id="chn:A605_05140"/>
<protein>
    <submittedName>
        <fullName evidence="3">Alpha/beta hydrolase fold protein</fullName>
    </submittedName>
</protein>
<feature type="domain" description="AB hydrolase-1" evidence="2">
    <location>
        <begin position="34"/>
        <end position="278"/>
    </location>
</feature>
<dbReference type="Proteomes" id="UP000011723">
    <property type="component" value="Chromosome"/>
</dbReference>
<dbReference type="GO" id="GO:0016787">
    <property type="term" value="F:hydrolase activity"/>
    <property type="evidence" value="ECO:0007669"/>
    <property type="project" value="UniProtKB-KW"/>
</dbReference>
<evidence type="ECO:0000313" key="3">
    <source>
        <dbReference type="EMBL" id="AGF72034.1"/>
    </source>
</evidence>
<dbReference type="PATRIC" id="fig|1121362.3.peg.1033"/>
<evidence type="ECO:0000256" key="1">
    <source>
        <dbReference type="ARBA" id="ARBA00022801"/>
    </source>
</evidence>